<reference evidence="2" key="1">
    <citation type="submission" date="2016-11" db="UniProtKB">
        <authorList>
            <consortium name="WormBaseParasite"/>
        </authorList>
    </citation>
    <scope>IDENTIFICATION</scope>
</reference>
<sequence>MEKAAHLIQQLSRAPSKYF</sequence>
<accession>A0A1I7XVV9</accession>
<dbReference type="Proteomes" id="UP000095283">
    <property type="component" value="Unplaced"/>
</dbReference>
<name>A0A1I7XVV9_HETBA</name>
<proteinExistence type="predicted"/>
<organism evidence="1 2">
    <name type="scientific">Heterorhabditis bacteriophora</name>
    <name type="common">Entomopathogenic nematode worm</name>
    <dbReference type="NCBI Taxonomy" id="37862"/>
    <lineage>
        <taxon>Eukaryota</taxon>
        <taxon>Metazoa</taxon>
        <taxon>Ecdysozoa</taxon>
        <taxon>Nematoda</taxon>
        <taxon>Chromadorea</taxon>
        <taxon>Rhabditida</taxon>
        <taxon>Rhabditina</taxon>
        <taxon>Rhabditomorpha</taxon>
        <taxon>Strongyloidea</taxon>
        <taxon>Heterorhabditidae</taxon>
        <taxon>Heterorhabditis</taxon>
    </lineage>
</organism>
<dbReference type="WBParaSite" id="Hba_21682">
    <property type="protein sequence ID" value="Hba_21682"/>
    <property type="gene ID" value="Hba_21682"/>
</dbReference>
<evidence type="ECO:0000313" key="1">
    <source>
        <dbReference type="Proteomes" id="UP000095283"/>
    </source>
</evidence>
<keyword evidence="1" id="KW-1185">Reference proteome</keyword>
<dbReference type="AlphaFoldDB" id="A0A1I7XVV9"/>
<protein>
    <submittedName>
        <fullName evidence="2">Uncharacterized protein</fullName>
    </submittedName>
</protein>
<evidence type="ECO:0000313" key="2">
    <source>
        <dbReference type="WBParaSite" id="Hba_21682"/>
    </source>
</evidence>